<protein>
    <submittedName>
        <fullName evidence="2">Uncharacterized protein LOC108508044 isoform X1</fullName>
    </submittedName>
</protein>
<dbReference type="GeneID" id="108508044"/>
<gene>
    <name evidence="2" type="primary">LOC108508044</name>
</gene>
<dbReference type="Proteomes" id="UP000504624">
    <property type="component" value="Unplaced"/>
</dbReference>
<dbReference type="RefSeq" id="XP_017692059.1">
    <property type="nucleotide sequence ID" value="XM_017836570.1"/>
</dbReference>
<name>A0A6J0J1F4_9PASS</name>
<evidence type="ECO:0000313" key="2">
    <source>
        <dbReference type="RefSeq" id="XP_017692059.1"/>
    </source>
</evidence>
<organism evidence="1 2">
    <name type="scientific">Lepidothrix coronata</name>
    <name type="common">blue-crowned manakin</name>
    <dbReference type="NCBI Taxonomy" id="321398"/>
    <lineage>
        <taxon>Eukaryota</taxon>
        <taxon>Metazoa</taxon>
        <taxon>Chordata</taxon>
        <taxon>Craniata</taxon>
        <taxon>Vertebrata</taxon>
        <taxon>Euteleostomi</taxon>
        <taxon>Archelosauria</taxon>
        <taxon>Archosauria</taxon>
        <taxon>Dinosauria</taxon>
        <taxon>Saurischia</taxon>
        <taxon>Theropoda</taxon>
        <taxon>Coelurosauria</taxon>
        <taxon>Aves</taxon>
        <taxon>Neognathae</taxon>
        <taxon>Neoaves</taxon>
        <taxon>Telluraves</taxon>
        <taxon>Australaves</taxon>
        <taxon>Passeriformes</taxon>
        <taxon>Pipridae</taxon>
        <taxon>Lepidothrix</taxon>
    </lineage>
</organism>
<dbReference type="AlphaFoldDB" id="A0A6J0J1F4"/>
<proteinExistence type="predicted"/>
<evidence type="ECO:0000313" key="1">
    <source>
        <dbReference type="Proteomes" id="UP000504624"/>
    </source>
</evidence>
<accession>A0A6J0J1F4</accession>
<sequence>MGPGQLPGQPGRAVCGGMSRAQEGCGVQSLHPPLKGRMRPPRGSPALTASVWPWDGAGAACPEQRPRLEKGQETGAGAAPTAIPAPDTAPRSQLCCCSKVISPGSSRCSWRNGEGRCPPDTGELRLLFPAVGEEQGWSLRVSRVRCSGQGGRRSECSAWEARDPSVSLKRKHGKRLSWESSSGGKGIAGSSTQRLCVRCRGRAAACVNCCGCAERSGALLPTQLGDGPWREGSARGADSPSTCITYLLSQSFLLGFLPTLDLCRCRALLQVVPKLTNLGCLCGAPALTQHVWWEKGMSMMGQPGPGLQVLPGKLMERYLPRKGDGCNPSLRFIKNCLQTSHETEASGTLVRNADPFYE</sequence>
<reference evidence="2" key="1">
    <citation type="submission" date="2025-08" db="UniProtKB">
        <authorList>
            <consortium name="RefSeq"/>
        </authorList>
    </citation>
    <scope>IDENTIFICATION</scope>
</reference>
<keyword evidence="1" id="KW-1185">Reference proteome</keyword>